<evidence type="ECO:0000313" key="1">
    <source>
        <dbReference type="EMBL" id="MBO8448687.1"/>
    </source>
</evidence>
<proteinExistence type="predicted"/>
<dbReference type="SUPFAM" id="SSF52540">
    <property type="entry name" value="P-loop containing nucleoside triphosphate hydrolases"/>
    <property type="match status" value="1"/>
</dbReference>
<dbReference type="Proteomes" id="UP000810252">
    <property type="component" value="Unassembled WGS sequence"/>
</dbReference>
<dbReference type="Pfam" id="PF13189">
    <property type="entry name" value="Cytidylate_kin2"/>
    <property type="match status" value="1"/>
</dbReference>
<dbReference type="InterPro" id="IPR027417">
    <property type="entry name" value="P-loop_NTPase"/>
</dbReference>
<evidence type="ECO:0000313" key="2">
    <source>
        <dbReference type="Proteomes" id="UP000810252"/>
    </source>
</evidence>
<comment type="caution">
    <text evidence="1">The sequence shown here is derived from an EMBL/GenBank/DDBJ whole genome shotgun (WGS) entry which is preliminary data.</text>
</comment>
<keyword evidence="1" id="KW-0808">Transferase</keyword>
<sequence>MKDKIIINVGRQFGSGGKLVAIELGKKLGINVYDNELITKAAESSGFSPEVFKVKDEKRNLFPVSSFFATPFGNAKNFINGENLFQIQSSVIRDIAEKESAVIVGRCADYILRDLDCTVDVFITAPMEDRIRRVTERMDLTEDKAGDLISKTDRKRETYYNYYTFGNWGMASNYDLCIDSSILGIEGTADYIIEFARRTGILQ</sequence>
<name>A0A9D9EKA3_9BACT</name>
<dbReference type="AlphaFoldDB" id="A0A9D9EKA3"/>
<dbReference type="GO" id="GO:0016301">
    <property type="term" value="F:kinase activity"/>
    <property type="evidence" value="ECO:0007669"/>
    <property type="project" value="UniProtKB-KW"/>
</dbReference>
<dbReference type="EMBL" id="JADIMQ010000078">
    <property type="protein sequence ID" value="MBO8448687.1"/>
    <property type="molecule type" value="Genomic_DNA"/>
</dbReference>
<protein>
    <submittedName>
        <fullName evidence="1">Cytidylate kinase-like family protein</fullName>
    </submittedName>
</protein>
<accession>A0A9D9EKA3</accession>
<reference evidence="1" key="1">
    <citation type="submission" date="2020-10" db="EMBL/GenBank/DDBJ databases">
        <authorList>
            <person name="Gilroy R."/>
        </authorList>
    </citation>
    <scope>NUCLEOTIDE SEQUENCE</scope>
    <source>
        <strain evidence="1">20514</strain>
    </source>
</reference>
<organism evidence="1 2">
    <name type="scientific">Candidatus Cryptobacteroides merdigallinarum</name>
    <dbReference type="NCBI Taxonomy" id="2840770"/>
    <lineage>
        <taxon>Bacteria</taxon>
        <taxon>Pseudomonadati</taxon>
        <taxon>Bacteroidota</taxon>
        <taxon>Bacteroidia</taxon>
        <taxon>Bacteroidales</taxon>
        <taxon>Candidatus Cryptobacteroides</taxon>
    </lineage>
</organism>
<gene>
    <name evidence="1" type="ORF">IAC29_05385</name>
</gene>
<dbReference type="Gene3D" id="3.40.50.300">
    <property type="entry name" value="P-loop containing nucleotide triphosphate hydrolases"/>
    <property type="match status" value="1"/>
</dbReference>
<reference evidence="1" key="2">
    <citation type="journal article" date="2021" name="PeerJ">
        <title>Extensive microbial diversity within the chicken gut microbiome revealed by metagenomics and culture.</title>
        <authorList>
            <person name="Gilroy R."/>
            <person name="Ravi A."/>
            <person name="Getino M."/>
            <person name="Pursley I."/>
            <person name="Horton D.L."/>
            <person name="Alikhan N.F."/>
            <person name="Baker D."/>
            <person name="Gharbi K."/>
            <person name="Hall N."/>
            <person name="Watson M."/>
            <person name="Adriaenssens E.M."/>
            <person name="Foster-Nyarko E."/>
            <person name="Jarju S."/>
            <person name="Secka A."/>
            <person name="Antonio M."/>
            <person name="Oren A."/>
            <person name="Chaudhuri R.R."/>
            <person name="La Ragione R."/>
            <person name="Hildebrand F."/>
            <person name="Pallen M.J."/>
        </authorList>
    </citation>
    <scope>NUCLEOTIDE SEQUENCE</scope>
    <source>
        <strain evidence="1">20514</strain>
    </source>
</reference>
<keyword evidence="1" id="KW-0418">Kinase</keyword>